<feature type="compositionally biased region" description="Basic and acidic residues" evidence="1">
    <location>
        <begin position="235"/>
        <end position="244"/>
    </location>
</feature>
<proteinExistence type="predicted"/>
<feature type="region of interest" description="Disordered" evidence="1">
    <location>
        <begin position="215"/>
        <end position="257"/>
    </location>
</feature>
<accession>A0ABP0JGT8</accession>
<feature type="compositionally biased region" description="Low complexity" evidence="1">
    <location>
        <begin position="216"/>
        <end position="231"/>
    </location>
</feature>
<reference evidence="2 3" key="1">
    <citation type="submission" date="2024-02" db="EMBL/GenBank/DDBJ databases">
        <authorList>
            <person name="Chen Y."/>
            <person name="Shah S."/>
            <person name="Dougan E. K."/>
            <person name="Thang M."/>
            <person name="Chan C."/>
        </authorList>
    </citation>
    <scope>NUCLEOTIDE SEQUENCE [LARGE SCALE GENOMIC DNA]</scope>
</reference>
<keyword evidence="3" id="KW-1185">Reference proteome</keyword>
<dbReference type="PANTHER" id="PTHR37028">
    <property type="entry name" value="UNNAMED PRODUCT-RELATED"/>
    <property type="match status" value="1"/>
</dbReference>
<comment type="caution">
    <text evidence="2">The sequence shown here is derived from an EMBL/GenBank/DDBJ whole genome shotgun (WGS) entry which is preliminary data.</text>
</comment>
<evidence type="ECO:0000256" key="1">
    <source>
        <dbReference type="SAM" id="MobiDB-lite"/>
    </source>
</evidence>
<gene>
    <name evidence="2" type="ORF">SCF082_LOCUS12012</name>
</gene>
<evidence type="ECO:0000313" key="3">
    <source>
        <dbReference type="Proteomes" id="UP001642464"/>
    </source>
</evidence>
<dbReference type="PANTHER" id="PTHR37028:SF4">
    <property type="entry name" value="ALMS MOTIF DOMAIN-CONTAINING PROTEIN"/>
    <property type="match status" value="1"/>
</dbReference>
<feature type="compositionally biased region" description="Low complexity" evidence="1">
    <location>
        <begin position="177"/>
        <end position="187"/>
    </location>
</feature>
<name>A0ABP0JGT8_9DINO</name>
<dbReference type="EMBL" id="CAXAMM010007225">
    <property type="protein sequence ID" value="CAK9013619.1"/>
    <property type="molecule type" value="Genomic_DNA"/>
</dbReference>
<organism evidence="2 3">
    <name type="scientific">Durusdinium trenchii</name>
    <dbReference type="NCBI Taxonomy" id="1381693"/>
    <lineage>
        <taxon>Eukaryota</taxon>
        <taxon>Sar</taxon>
        <taxon>Alveolata</taxon>
        <taxon>Dinophyceae</taxon>
        <taxon>Suessiales</taxon>
        <taxon>Symbiodiniaceae</taxon>
        <taxon>Durusdinium</taxon>
    </lineage>
</organism>
<evidence type="ECO:0000313" key="2">
    <source>
        <dbReference type="EMBL" id="CAK9013619.1"/>
    </source>
</evidence>
<protein>
    <submittedName>
        <fullName evidence="2">Uncharacterized protein</fullName>
    </submittedName>
</protein>
<dbReference type="Proteomes" id="UP001642464">
    <property type="component" value="Unassembled WGS sequence"/>
</dbReference>
<sequence>MSAAATVAPDGFRICELLMRFNPKQLRQEFKQLYLDRLHRLAGRRDEGSPEAPSRRSLSSRSRLLAERVHQKMQEEAGSRRHVDLLWWRQHQVETQRQRMREEKDAQEAEQCPFAPCLVNRRTRSVHGGLRLYEQATARQMSREETWTAQAQQRQEREMADCTFHPNVTKSDKSFHSSKSFTSPASPRGADACAQRMRKAFAEKDWRRRFLEERAPSAVSAGTSAGATSSTFLRSSEDIPRDSPKYAVRSPGARDEALGELRSRSTWVVAVSTAPGALAASAPSPERHFRAKADVPRWAVPSGEENEVFRVTVDG</sequence>
<feature type="region of interest" description="Disordered" evidence="1">
    <location>
        <begin position="167"/>
        <end position="195"/>
    </location>
</feature>